<evidence type="ECO:0000256" key="1">
    <source>
        <dbReference type="SAM" id="Phobius"/>
    </source>
</evidence>
<keyword evidence="1" id="KW-0812">Transmembrane</keyword>
<feature type="transmembrane region" description="Helical" evidence="1">
    <location>
        <begin position="449"/>
        <end position="472"/>
    </location>
</feature>
<dbReference type="EMBL" id="MN740803">
    <property type="protein sequence ID" value="QHS82587.1"/>
    <property type="molecule type" value="Genomic_DNA"/>
</dbReference>
<feature type="transmembrane region" description="Helical" evidence="1">
    <location>
        <begin position="406"/>
        <end position="429"/>
    </location>
</feature>
<reference evidence="2" key="1">
    <citation type="journal article" date="2020" name="Nature">
        <title>Giant virus diversity and host interactions through global metagenomics.</title>
        <authorList>
            <person name="Schulz F."/>
            <person name="Roux S."/>
            <person name="Paez-Espino D."/>
            <person name="Jungbluth S."/>
            <person name="Walsh D.A."/>
            <person name="Denef V.J."/>
            <person name="McMahon K.D."/>
            <person name="Konstantinidis K.T."/>
            <person name="Eloe-Fadrosh E.A."/>
            <person name="Kyrpides N.C."/>
            <person name="Woyke T."/>
        </authorList>
    </citation>
    <scope>NUCLEOTIDE SEQUENCE</scope>
    <source>
        <strain evidence="2">GVMAG-S-1101171-111</strain>
    </source>
</reference>
<organism evidence="2">
    <name type="scientific">viral metagenome</name>
    <dbReference type="NCBI Taxonomy" id="1070528"/>
    <lineage>
        <taxon>unclassified sequences</taxon>
        <taxon>metagenomes</taxon>
        <taxon>organismal metagenomes</taxon>
    </lineage>
</organism>
<evidence type="ECO:0000313" key="2">
    <source>
        <dbReference type="EMBL" id="QHS82587.1"/>
    </source>
</evidence>
<name>A0A6C0ARP1_9ZZZZ</name>
<proteinExistence type="predicted"/>
<feature type="transmembrane region" description="Helical" evidence="1">
    <location>
        <begin position="343"/>
        <end position="361"/>
    </location>
</feature>
<accession>A0A6C0ARP1</accession>
<feature type="transmembrane region" description="Helical" evidence="1">
    <location>
        <begin position="262"/>
        <end position="284"/>
    </location>
</feature>
<keyword evidence="1" id="KW-1133">Transmembrane helix</keyword>
<feature type="transmembrane region" description="Helical" evidence="1">
    <location>
        <begin position="320"/>
        <end position="337"/>
    </location>
</feature>
<dbReference type="AlphaFoldDB" id="A0A6C0ARP1"/>
<sequence length="478" mass="53672">MASFNPANANIDNNQQIVYNFEKTDITASNISGGDFFQVKLPDPTPGSVIYTNRGNTTYTTTNLYVYRLLHSNISGVTDNNSTIVGEVVVELISNTNSSNAYMCFLLESTPSGIAKSSNQIDDLLDPDNSGETVTINVESFLSSRQSCIQYNDTLNSNNIVFVFMEPIFIASSTVNTINTTGEYGFDSVTTLFNVNAPTNYFKIPSQNISMAGEGEIEIECHPQENFQTWTRPSTVKENMITMVSSKSDQSQNDQIAEMHKMTIFGCLFVTGIAMTYICIPPFYKFMVIDKIFRLCRTEEYKVDVKGVDKELTRLRSADIFIGGFFLILIIVFFSLAAVDISYVALGFFVLFFYLMSYALIQMKKNQKGFLKAYGVDEIKYPEPIGDAPAKDDFTNLDDIISFLRVIAIFVAKYCSPFIIGTVFVFFFMTTMMKITNQFSDDNNKNYEIYKNLTLTVCLAVIPIVISLLMLIDVAPER</sequence>
<protein>
    <submittedName>
        <fullName evidence="2">Uncharacterized protein</fullName>
    </submittedName>
</protein>
<keyword evidence="1" id="KW-0472">Membrane</keyword>